<sequence>MSKKYEEGPPPPAYGSDGPSQNPAPVMPQAAYMQPSPSPQPQYQQQPYQQPYPQQYPQQGQQYPQQGYPPQGGYYAPGPQMGYQQQPQYGYQQQPYGYQQGYGQQPYGQQQRGSSSEGFLGACLGALACCCCLDLLF</sequence>
<evidence type="ECO:0000313" key="3">
    <source>
        <dbReference type="Proteomes" id="UP001152300"/>
    </source>
</evidence>
<name>A0A9X0DE16_9HELO</name>
<organism evidence="2 3">
    <name type="scientific">Sclerotinia nivalis</name>
    <dbReference type="NCBI Taxonomy" id="352851"/>
    <lineage>
        <taxon>Eukaryota</taxon>
        <taxon>Fungi</taxon>
        <taxon>Dikarya</taxon>
        <taxon>Ascomycota</taxon>
        <taxon>Pezizomycotina</taxon>
        <taxon>Leotiomycetes</taxon>
        <taxon>Helotiales</taxon>
        <taxon>Sclerotiniaceae</taxon>
        <taxon>Sclerotinia</taxon>
    </lineage>
</organism>
<accession>A0A9X0DE16</accession>
<feature type="region of interest" description="Disordered" evidence="1">
    <location>
        <begin position="1"/>
        <end position="116"/>
    </location>
</feature>
<keyword evidence="3" id="KW-1185">Reference proteome</keyword>
<evidence type="ECO:0000256" key="1">
    <source>
        <dbReference type="SAM" id="MobiDB-lite"/>
    </source>
</evidence>
<evidence type="ECO:0000313" key="2">
    <source>
        <dbReference type="EMBL" id="KAJ8059344.1"/>
    </source>
</evidence>
<proteinExistence type="predicted"/>
<reference evidence="2" key="1">
    <citation type="submission" date="2022-11" db="EMBL/GenBank/DDBJ databases">
        <title>Genome Resource of Sclerotinia nivalis Strain SnTB1, a Plant Pathogen Isolated from American Ginseng.</title>
        <authorList>
            <person name="Fan S."/>
        </authorList>
    </citation>
    <scope>NUCLEOTIDE SEQUENCE</scope>
    <source>
        <strain evidence="2">SnTB1</strain>
    </source>
</reference>
<feature type="compositionally biased region" description="Low complexity" evidence="1">
    <location>
        <begin position="28"/>
        <end position="111"/>
    </location>
</feature>
<evidence type="ECO:0008006" key="4">
    <source>
        <dbReference type="Google" id="ProtNLM"/>
    </source>
</evidence>
<protein>
    <recommendedName>
        <fullName evidence="4">Cysteine-rich transmembrane CYSTM domain-containing protein</fullName>
    </recommendedName>
</protein>
<dbReference type="AlphaFoldDB" id="A0A9X0DE16"/>
<dbReference type="Proteomes" id="UP001152300">
    <property type="component" value="Unassembled WGS sequence"/>
</dbReference>
<comment type="caution">
    <text evidence="2">The sequence shown here is derived from an EMBL/GenBank/DDBJ whole genome shotgun (WGS) entry which is preliminary data.</text>
</comment>
<gene>
    <name evidence="2" type="ORF">OCU04_012301</name>
</gene>
<dbReference type="EMBL" id="JAPEIS010000015">
    <property type="protein sequence ID" value="KAJ8059344.1"/>
    <property type="molecule type" value="Genomic_DNA"/>
</dbReference>